<evidence type="ECO:0000256" key="2">
    <source>
        <dbReference type="ARBA" id="ARBA00023125"/>
    </source>
</evidence>
<dbReference type="SMART" id="SM00418">
    <property type="entry name" value="HTH_ARSR"/>
    <property type="match status" value="1"/>
</dbReference>
<feature type="domain" description="HTH arsR-type" evidence="4">
    <location>
        <begin position="4"/>
        <end position="98"/>
    </location>
</feature>
<keyword evidence="2" id="KW-0238">DNA-binding</keyword>
<dbReference type="NCBIfam" id="NF033788">
    <property type="entry name" value="HTH_metalloreg"/>
    <property type="match status" value="1"/>
</dbReference>
<keyword evidence="1" id="KW-0805">Transcription regulation</keyword>
<evidence type="ECO:0000256" key="1">
    <source>
        <dbReference type="ARBA" id="ARBA00023015"/>
    </source>
</evidence>
<dbReference type="InterPro" id="IPR036390">
    <property type="entry name" value="WH_DNA-bd_sf"/>
</dbReference>
<dbReference type="EMBL" id="LWAJ01000114">
    <property type="protein sequence ID" value="KZL50062.1"/>
    <property type="molecule type" value="Genomic_DNA"/>
</dbReference>
<gene>
    <name evidence="5" type="ORF">A2T98_09495</name>
</gene>
<dbReference type="RefSeq" id="WP_063872571.1">
    <property type="nucleotide sequence ID" value="NZ_CAWMRI010000114.1"/>
</dbReference>
<evidence type="ECO:0000313" key="5">
    <source>
        <dbReference type="EMBL" id="KZL50062.1"/>
    </source>
</evidence>
<dbReference type="Gene3D" id="1.10.10.10">
    <property type="entry name" value="Winged helix-like DNA-binding domain superfamily/Winged helix DNA-binding domain"/>
    <property type="match status" value="1"/>
</dbReference>
<dbReference type="InterPro" id="IPR051011">
    <property type="entry name" value="Metal_resp_trans_reg"/>
</dbReference>
<dbReference type="CDD" id="cd00090">
    <property type="entry name" value="HTH_ARSR"/>
    <property type="match status" value="1"/>
</dbReference>
<dbReference type="SUPFAM" id="SSF46785">
    <property type="entry name" value="Winged helix' DNA-binding domain"/>
    <property type="match status" value="1"/>
</dbReference>
<dbReference type="PANTHER" id="PTHR43132">
    <property type="entry name" value="ARSENICAL RESISTANCE OPERON REPRESSOR ARSR-RELATED"/>
    <property type="match status" value="1"/>
</dbReference>
<evidence type="ECO:0000256" key="3">
    <source>
        <dbReference type="ARBA" id="ARBA00023163"/>
    </source>
</evidence>
<dbReference type="PROSITE" id="PS50987">
    <property type="entry name" value="HTH_ARSR_2"/>
    <property type="match status" value="1"/>
</dbReference>
<evidence type="ECO:0000313" key="6">
    <source>
        <dbReference type="Proteomes" id="UP000076555"/>
    </source>
</evidence>
<dbReference type="PANTHER" id="PTHR43132:SF2">
    <property type="entry name" value="ARSENICAL RESISTANCE OPERON REPRESSOR ARSR-RELATED"/>
    <property type="match status" value="1"/>
</dbReference>
<proteinExistence type="predicted"/>
<name>A0A166JS14_NODSP</name>
<dbReference type="AlphaFoldDB" id="A0A166JS14"/>
<dbReference type="InterPro" id="IPR001845">
    <property type="entry name" value="HTH_ArsR_DNA-bd_dom"/>
</dbReference>
<reference evidence="5 6" key="1">
    <citation type="submission" date="2016-04" db="EMBL/GenBank/DDBJ databases">
        <title>Draft Genome Assembly of the Bloom-forming Cyanobacterium Nodularia spumigena Strain CENA596 in Shrimp Production Ponds.</title>
        <authorList>
            <person name="Popin R.V."/>
            <person name="Rigonato J."/>
            <person name="Abreu V.A."/>
            <person name="Andreote A.P."/>
            <person name="Silveira S.B."/>
            <person name="Odebrecht C."/>
            <person name="Fiore M.F."/>
        </authorList>
    </citation>
    <scope>NUCLEOTIDE SEQUENCE [LARGE SCALE GENOMIC DNA]</scope>
    <source>
        <strain evidence="5 6">CENA596</strain>
    </source>
</reference>
<dbReference type="GO" id="GO:0003677">
    <property type="term" value="F:DNA binding"/>
    <property type="evidence" value="ECO:0007669"/>
    <property type="project" value="UniProtKB-KW"/>
</dbReference>
<dbReference type="PRINTS" id="PR00778">
    <property type="entry name" value="HTHARSR"/>
</dbReference>
<evidence type="ECO:0000259" key="4">
    <source>
        <dbReference type="PROSITE" id="PS50987"/>
    </source>
</evidence>
<organism evidence="5 6">
    <name type="scientific">Nodularia spumigena CENA596</name>
    <dbReference type="NCBI Taxonomy" id="1819295"/>
    <lineage>
        <taxon>Bacteria</taxon>
        <taxon>Bacillati</taxon>
        <taxon>Cyanobacteriota</taxon>
        <taxon>Cyanophyceae</taxon>
        <taxon>Nostocales</taxon>
        <taxon>Nodulariaceae</taxon>
        <taxon>Nodularia</taxon>
    </lineage>
</organism>
<dbReference type="Pfam" id="PF01022">
    <property type="entry name" value="HTH_5"/>
    <property type="match status" value="1"/>
</dbReference>
<dbReference type="InterPro" id="IPR036388">
    <property type="entry name" value="WH-like_DNA-bd_sf"/>
</dbReference>
<accession>A0A166JS14</accession>
<keyword evidence="3" id="KW-0804">Transcription</keyword>
<dbReference type="GO" id="GO:0003700">
    <property type="term" value="F:DNA-binding transcription factor activity"/>
    <property type="evidence" value="ECO:0007669"/>
    <property type="project" value="InterPro"/>
</dbReference>
<sequence>MPTPSATNSHLIAAGFHALSDPIRIGVLELLRKQEQCVCDLCDALGVNQSKLSFHLKTLKEARLVNARQEGRWIYYSLNLPQFAILEAYLADYSGLGQISPARCCDNFS</sequence>
<dbReference type="Proteomes" id="UP000076555">
    <property type="component" value="Unassembled WGS sequence"/>
</dbReference>
<comment type="caution">
    <text evidence="5">The sequence shown here is derived from an EMBL/GenBank/DDBJ whole genome shotgun (WGS) entry which is preliminary data.</text>
</comment>
<protein>
    <submittedName>
        <fullName evidence="5">ArsR family transcriptional regulator</fullName>
    </submittedName>
</protein>
<dbReference type="InterPro" id="IPR011991">
    <property type="entry name" value="ArsR-like_HTH"/>
</dbReference>